<feature type="active site" description="Nucleophile" evidence="4">
    <location>
        <position position="41"/>
    </location>
</feature>
<sequence>MSEVKTGLVLEGGAMRGIFSAGVLDYMLKKDIYYDYVIGVSAGAGNAVNYVSRQEGRTKKIITHENAESYYGVGQLFENKKILNLEMLVAEYALKDIPYDFDTFFASKTECESVVVNCETGKAEYKGNFKTKDEFLKCQMASCSVPFICEPVEIDGYHYLDGSIIDSIPLERAVEKGCDKIVVVLTKPEGSKPTDYSKVKKLIEWSYKKYPELCDAMAHRRQAYDRQDKFMKKLVKEGKVFVIRPEEQMIRHFENNNEKLLQCYQYGYDTMRKQFKAFEKFMEDKSSPRQRGSDFPAENKED</sequence>
<dbReference type="GO" id="GO:0016787">
    <property type="term" value="F:hydrolase activity"/>
    <property type="evidence" value="ECO:0007669"/>
    <property type="project" value="UniProtKB-UniRule"/>
</dbReference>
<protein>
    <recommendedName>
        <fullName evidence="6">PNPLA domain-containing protein</fullName>
    </recommendedName>
</protein>
<gene>
    <name evidence="7" type="ordered locus">EUBELI_20326</name>
</gene>
<dbReference type="SUPFAM" id="SSF52151">
    <property type="entry name" value="FabD/lysophospholipase-like"/>
    <property type="match status" value="1"/>
</dbReference>
<dbReference type="InterPro" id="IPR045943">
    <property type="entry name" value="DUF6363"/>
</dbReference>
<dbReference type="CDD" id="cd07208">
    <property type="entry name" value="Pat_hypo_Ecoli_yjju_like"/>
    <property type="match status" value="1"/>
</dbReference>
<geneLocation type="plasmid" evidence="8">
    <name>pEubeli2</name>
</geneLocation>
<evidence type="ECO:0000259" key="6">
    <source>
        <dbReference type="PROSITE" id="PS51635"/>
    </source>
</evidence>
<comment type="caution">
    <text evidence="4">Lacks conserved residue(s) required for the propagation of feature annotation.</text>
</comment>
<dbReference type="GeneID" id="41357057"/>
<keyword evidence="2 4" id="KW-0442">Lipid degradation</keyword>
<organism evidence="7 8">
    <name type="scientific">Lachnospira eligens (strain ATCC 27750 / DSM 3376 / VPI C15-48 / C15-B4)</name>
    <name type="common">Eubacterium eligens</name>
    <dbReference type="NCBI Taxonomy" id="515620"/>
    <lineage>
        <taxon>Bacteria</taxon>
        <taxon>Bacillati</taxon>
        <taxon>Bacillota</taxon>
        <taxon>Clostridia</taxon>
        <taxon>Lachnospirales</taxon>
        <taxon>Lachnospiraceae</taxon>
        <taxon>Lachnospira</taxon>
    </lineage>
</organism>
<dbReference type="Pfam" id="PF01734">
    <property type="entry name" value="Patatin"/>
    <property type="match status" value="1"/>
</dbReference>
<dbReference type="Pfam" id="PF19890">
    <property type="entry name" value="DUF6363"/>
    <property type="match status" value="1"/>
</dbReference>
<dbReference type="eggNOG" id="COG4667">
    <property type="taxonomic scope" value="Bacteria"/>
</dbReference>
<feature type="active site" description="Proton acceptor" evidence="4">
    <location>
        <position position="161"/>
    </location>
</feature>
<evidence type="ECO:0000256" key="4">
    <source>
        <dbReference type="PROSITE-ProRule" id="PRU01161"/>
    </source>
</evidence>
<dbReference type="Gene3D" id="3.40.1090.10">
    <property type="entry name" value="Cytosolic phospholipase A2 catalytic domain"/>
    <property type="match status" value="1"/>
</dbReference>
<proteinExistence type="predicted"/>
<dbReference type="InterPro" id="IPR016035">
    <property type="entry name" value="Acyl_Trfase/lysoPLipase"/>
</dbReference>
<dbReference type="PROSITE" id="PS51635">
    <property type="entry name" value="PNPLA"/>
    <property type="match status" value="1"/>
</dbReference>
<evidence type="ECO:0000313" key="8">
    <source>
        <dbReference type="Proteomes" id="UP000001476"/>
    </source>
</evidence>
<dbReference type="RefSeq" id="WP_012740599.1">
    <property type="nucleotide sequence ID" value="NC_012780.1"/>
</dbReference>
<keyword evidence="7" id="KW-0614">Plasmid</keyword>
<dbReference type="InterPro" id="IPR002641">
    <property type="entry name" value="PNPLA_dom"/>
</dbReference>
<feature type="domain" description="PNPLA" evidence="6">
    <location>
        <begin position="8"/>
        <end position="174"/>
    </location>
</feature>
<evidence type="ECO:0000313" key="7">
    <source>
        <dbReference type="EMBL" id="ACR73471.1"/>
    </source>
</evidence>
<evidence type="ECO:0000256" key="5">
    <source>
        <dbReference type="SAM" id="MobiDB-lite"/>
    </source>
</evidence>
<keyword evidence="8" id="KW-1185">Reference proteome</keyword>
<dbReference type="KEGG" id="eel:EUBELI_20326"/>
<evidence type="ECO:0000256" key="2">
    <source>
        <dbReference type="ARBA" id="ARBA00022963"/>
    </source>
</evidence>
<keyword evidence="3 4" id="KW-0443">Lipid metabolism</keyword>
<dbReference type="GO" id="GO:0016042">
    <property type="term" value="P:lipid catabolic process"/>
    <property type="evidence" value="ECO:0007669"/>
    <property type="project" value="UniProtKB-UniRule"/>
</dbReference>
<dbReference type="InterPro" id="IPR037483">
    <property type="entry name" value="YjjU-like"/>
</dbReference>
<feature type="region of interest" description="Disordered" evidence="5">
    <location>
        <begin position="283"/>
        <end position="302"/>
    </location>
</feature>
<accession>C4Z679</accession>
<dbReference type="HOGENOM" id="CLU_048271_1_0_9"/>
<dbReference type="PANTHER" id="PTHR14226">
    <property type="entry name" value="NEUROPATHY TARGET ESTERASE/SWISS CHEESE D.MELANOGASTER"/>
    <property type="match status" value="1"/>
</dbReference>
<keyword evidence="1 4" id="KW-0378">Hydrolase</keyword>
<evidence type="ECO:0000256" key="1">
    <source>
        <dbReference type="ARBA" id="ARBA00022801"/>
    </source>
</evidence>
<name>C4Z679_LACE2</name>
<evidence type="ECO:0000256" key="3">
    <source>
        <dbReference type="ARBA" id="ARBA00023098"/>
    </source>
</evidence>
<dbReference type="Proteomes" id="UP000001476">
    <property type="component" value="Plasmid pEubeli2"/>
</dbReference>
<dbReference type="InterPro" id="IPR050301">
    <property type="entry name" value="NTE"/>
</dbReference>
<dbReference type="AlphaFoldDB" id="C4Z679"/>
<feature type="short sequence motif" description="GXSXG" evidence="4">
    <location>
        <begin position="39"/>
        <end position="43"/>
    </location>
</feature>
<dbReference type="EMBL" id="CP001106">
    <property type="protein sequence ID" value="ACR73471.1"/>
    <property type="molecule type" value="Genomic_DNA"/>
</dbReference>
<reference evidence="7 8" key="1">
    <citation type="journal article" date="2009" name="Proc. Natl. Acad. Sci. U.S.A.">
        <title>Characterizing a model human gut microbiota composed of members of its two dominant bacterial phyla.</title>
        <authorList>
            <person name="Mahowald M.A."/>
            <person name="Rey F.E."/>
            <person name="Seedorf H."/>
            <person name="Turnbaugh P.J."/>
            <person name="Fulton R.S."/>
            <person name="Wollam A."/>
            <person name="Shah N."/>
            <person name="Wang C."/>
            <person name="Magrini V."/>
            <person name="Wilson R.K."/>
            <person name="Cantarel B.L."/>
            <person name="Coutinho P.M."/>
            <person name="Henrissat B."/>
            <person name="Crock L.W."/>
            <person name="Russell A."/>
            <person name="Verberkmoes N.C."/>
            <person name="Hettich R.L."/>
            <person name="Gordon J.I."/>
        </authorList>
    </citation>
    <scope>NUCLEOTIDE SEQUENCE [LARGE SCALE GENOMIC DNA]</scope>
    <source>
        <strain evidence="8">ATCC 27750 / DSM 3376 / VPI C15-48 / C15-B4</strain>
        <plasmid evidence="7">unnamed</plasmid>
    </source>
</reference>
<dbReference type="PANTHER" id="PTHR14226:SF25">
    <property type="entry name" value="PHOSPHOESTERASE"/>
    <property type="match status" value="1"/>
</dbReference>